<dbReference type="Proteomes" id="UP000694568">
    <property type="component" value="Unplaced"/>
</dbReference>
<sequence>IDQLYVSNGINVKCGVAIWLKKDKVTNIQQTFKDNEGRMLVIDCVYKLTNLRIINIYAPNLEKERKAFFKYLQPWCTLNTLVFGEFNTVQTTMDISANNVFRTDTSRSVLQHLIRDNIAGKRSWSSR</sequence>
<reference evidence="1" key="1">
    <citation type="submission" date="2025-08" db="UniProtKB">
        <authorList>
            <consortium name="Ensembl"/>
        </authorList>
    </citation>
    <scope>IDENTIFICATION</scope>
</reference>
<reference evidence="1" key="2">
    <citation type="submission" date="2025-09" db="UniProtKB">
        <authorList>
            <consortium name="Ensembl"/>
        </authorList>
    </citation>
    <scope>IDENTIFICATION</scope>
</reference>
<dbReference type="SUPFAM" id="SSF56219">
    <property type="entry name" value="DNase I-like"/>
    <property type="match status" value="1"/>
</dbReference>
<dbReference type="Ensembl" id="ENSSLUT00000043810.1">
    <property type="protein sequence ID" value="ENSSLUP00000042457.1"/>
    <property type="gene ID" value="ENSSLUG00000018858.1"/>
</dbReference>
<protein>
    <submittedName>
        <fullName evidence="1">Uncharacterized protein</fullName>
    </submittedName>
</protein>
<dbReference type="GeneTree" id="ENSGT01000000214919"/>
<evidence type="ECO:0000313" key="1">
    <source>
        <dbReference type="Ensembl" id="ENSSLUP00000042457.1"/>
    </source>
</evidence>
<evidence type="ECO:0000313" key="2">
    <source>
        <dbReference type="Proteomes" id="UP000694568"/>
    </source>
</evidence>
<keyword evidence="2" id="KW-1185">Reference proteome</keyword>
<organism evidence="1 2">
    <name type="scientific">Sander lucioperca</name>
    <name type="common">Pike-perch</name>
    <name type="synonym">Perca lucioperca</name>
    <dbReference type="NCBI Taxonomy" id="283035"/>
    <lineage>
        <taxon>Eukaryota</taxon>
        <taxon>Metazoa</taxon>
        <taxon>Chordata</taxon>
        <taxon>Craniata</taxon>
        <taxon>Vertebrata</taxon>
        <taxon>Euteleostomi</taxon>
        <taxon>Actinopterygii</taxon>
        <taxon>Neopterygii</taxon>
        <taxon>Teleostei</taxon>
        <taxon>Neoteleostei</taxon>
        <taxon>Acanthomorphata</taxon>
        <taxon>Eupercaria</taxon>
        <taxon>Perciformes</taxon>
        <taxon>Percoidei</taxon>
        <taxon>Percidae</taxon>
        <taxon>Luciopercinae</taxon>
        <taxon>Sander</taxon>
    </lineage>
</organism>
<dbReference type="AlphaFoldDB" id="A0A8C9ZRU1"/>
<proteinExistence type="predicted"/>
<dbReference type="InterPro" id="IPR036691">
    <property type="entry name" value="Endo/exonu/phosph_ase_sf"/>
</dbReference>
<name>A0A8C9ZRU1_SANLU</name>
<dbReference type="Gene3D" id="3.60.10.10">
    <property type="entry name" value="Endonuclease/exonuclease/phosphatase"/>
    <property type="match status" value="1"/>
</dbReference>
<accession>A0A8C9ZRU1</accession>